<evidence type="ECO:0000256" key="1">
    <source>
        <dbReference type="ARBA" id="ARBA00007227"/>
    </source>
</evidence>
<dbReference type="Proteomes" id="UP001156694">
    <property type="component" value="Unassembled WGS sequence"/>
</dbReference>
<dbReference type="CDD" id="cd00093">
    <property type="entry name" value="HTH_XRE"/>
    <property type="match status" value="1"/>
</dbReference>
<dbReference type="Pfam" id="PF06114">
    <property type="entry name" value="Peptidase_M78"/>
    <property type="match status" value="1"/>
</dbReference>
<dbReference type="Pfam" id="PF01381">
    <property type="entry name" value="HTH_3"/>
    <property type="match status" value="1"/>
</dbReference>
<keyword evidence="7" id="KW-1185">Reference proteome</keyword>
<evidence type="ECO:0000256" key="2">
    <source>
        <dbReference type="ARBA" id="ARBA00023015"/>
    </source>
</evidence>
<evidence type="ECO:0000313" key="7">
    <source>
        <dbReference type="Proteomes" id="UP001156694"/>
    </source>
</evidence>
<dbReference type="SUPFAM" id="SSF47413">
    <property type="entry name" value="lambda repressor-like DNA-binding domains"/>
    <property type="match status" value="1"/>
</dbReference>
<keyword evidence="3" id="KW-0238">DNA-binding</keyword>
<dbReference type="InterPro" id="IPR010359">
    <property type="entry name" value="IrrE_HExxH"/>
</dbReference>
<dbReference type="Pfam" id="PF09856">
    <property type="entry name" value="ScfRs"/>
    <property type="match status" value="1"/>
</dbReference>
<proteinExistence type="inferred from homology"/>
<reference evidence="7" key="1">
    <citation type="journal article" date="2019" name="Int. J. Syst. Evol. Microbiol.">
        <title>The Global Catalogue of Microorganisms (GCM) 10K type strain sequencing project: providing services to taxonomists for standard genome sequencing and annotation.</title>
        <authorList>
            <consortium name="The Broad Institute Genomics Platform"/>
            <consortium name="The Broad Institute Genome Sequencing Center for Infectious Disease"/>
            <person name="Wu L."/>
            <person name="Ma J."/>
        </authorList>
    </citation>
    <scope>NUCLEOTIDE SEQUENCE [LARGE SCALE GENOMIC DNA]</scope>
    <source>
        <strain evidence="7">NBRC 110140</strain>
    </source>
</reference>
<comment type="similarity">
    <text evidence="1">Belongs to the short-chain fatty acyl-CoA assimilation regulator (ScfR) family.</text>
</comment>
<evidence type="ECO:0000313" key="6">
    <source>
        <dbReference type="EMBL" id="GLQ35577.1"/>
    </source>
</evidence>
<evidence type="ECO:0000259" key="5">
    <source>
        <dbReference type="PROSITE" id="PS50943"/>
    </source>
</evidence>
<protein>
    <submittedName>
        <fullName evidence="6">Cro/Cl family transcriptional regulator</fullName>
    </submittedName>
</protein>
<dbReference type="InterPro" id="IPR010982">
    <property type="entry name" value="Lambda_DNA-bd_dom_sf"/>
</dbReference>
<gene>
    <name evidence="6" type="ORF">GCM10007939_18600</name>
</gene>
<dbReference type="RefSeq" id="WP_284378190.1">
    <property type="nucleotide sequence ID" value="NZ_BSNN01000004.1"/>
</dbReference>
<dbReference type="Gene3D" id="1.10.260.40">
    <property type="entry name" value="lambda repressor-like DNA-binding domains"/>
    <property type="match status" value="1"/>
</dbReference>
<dbReference type="PROSITE" id="PS50943">
    <property type="entry name" value="HTH_CROC1"/>
    <property type="match status" value="1"/>
</dbReference>
<organism evidence="6 7">
    <name type="scientific">Amylibacter marinus</name>
    <dbReference type="NCBI Taxonomy" id="1475483"/>
    <lineage>
        <taxon>Bacteria</taxon>
        <taxon>Pseudomonadati</taxon>
        <taxon>Pseudomonadota</taxon>
        <taxon>Alphaproteobacteria</taxon>
        <taxon>Rhodobacterales</taxon>
        <taxon>Paracoccaceae</taxon>
        <taxon>Amylibacter</taxon>
    </lineage>
</organism>
<name>A0ABQ5VVW9_9RHOB</name>
<dbReference type="PANTHER" id="PTHR46797">
    <property type="entry name" value="HTH-TYPE TRANSCRIPTIONAL REGULATOR"/>
    <property type="match status" value="1"/>
</dbReference>
<feature type="domain" description="HTH cro/C1-type" evidence="5">
    <location>
        <begin position="11"/>
        <end position="65"/>
    </location>
</feature>
<dbReference type="SMART" id="SM00530">
    <property type="entry name" value="HTH_XRE"/>
    <property type="match status" value="1"/>
</dbReference>
<comment type="caution">
    <text evidence="6">The sequence shown here is derived from an EMBL/GenBank/DDBJ whole genome shotgun (WGS) entry which is preliminary data.</text>
</comment>
<dbReference type="InterPro" id="IPR001387">
    <property type="entry name" value="Cro/C1-type_HTH"/>
</dbReference>
<keyword evidence="2" id="KW-0805">Transcription regulation</keyword>
<accession>A0ABQ5VVW9</accession>
<evidence type="ECO:0000256" key="4">
    <source>
        <dbReference type="ARBA" id="ARBA00023163"/>
    </source>
</evidence>
<sequence length="468" mass="52532">MDRKIFAGPRVKRLRMARNLSQTAMAKELEISASYLNLIERNQRPLTVQLILKLSKTYNVTPEELHGDTDGSVNALKEVFADALLKDELPGYEELFELADVAPNVASGIQKLHHAYRQSLDQLSELNALLAKGGAEIDLGTTGSPHDQVFQAMAGRANYYDALDRACEEMANSFDPARGLWTNLVDWLAKEHHINVQMLPEETMPEWRHHYDRHSARLFISDRLGVAHRLLELASFVVHLAFEDKIESAVLRLNLRDQMSQELGANEMARYGALAILMPYRRFYTAAVRAKYNVTVLAGRFDVPFELIARRLTSLGRMKMQGAPFFMIVGDGAGNQIALLGTAGFPRIEFGGRCPKLKIYRADERSLQLCREVVEMPNGDQFLTLTKANVLPDGVSHRGAKQTTTMLVCDAKEAMDLFYDVTRRAIPVGPNCRLCDRGHCAQRAEAPITQPIAISKIQRSISDFEFKS</sequence>
<keyword evidence="4" id="KW-0804">Transcription</keyword>
<dbReference type="InterPro" id="IPR050807">
    <property type="entry name" value="TransReg_Diox_bact_type"/>
</dbReference>
<dbReference type="EMBL" id="BSNN01000004">
    <property type="protein sequence ID" value="GLQ35577.1"/>
    <property type="molecule type" value="Genomic_DNA"/>
</dbReference>
<dbReference type="InterPro" id="IPR018653">
    <property type="entry name" value="ScfR_C"/>
</dbReference>
<evidence type="ECO:0000256" key="3">
    <source>
        <dbReference type="ARBA" id="ARBA00023125"/>
    </source>
</evidence>
<dbReference type="PANTHER" id="PTHR46797:SF23">
    <property type="entry name" value="HTH-TYPE TRANSCRIPTIONAL REGULATOR SUTR"/>
    <property type="match status" value="1"/>
</dbReference>